<keyword evidence="3 7" id="KW-0540">Nuclease</keyword>
<dbReference type="RefSeq" id="WP_068704081.1">
    <property type="nucleotide sequence ID" value="NZ_BDCR01000003.1"/>
</dbReference>
<comment type="function">
    <text evidence="1 7">RNaseP catalyzes the removal of the 5'-leader sequence from pre-tRNA to produce the mature 5'-terminus. It can also cleave other RNA substrates such as 4.5S RNA. The protein component plays an auxiliary but essential role in vivo by binding to the 5'-leader sequence and broadening the substrate specificity of the ribozyme.</text>
</comment>
<dbReference type="Proteomes" id="UP000076586">
    <property type="component" value="Unassembled WGS sequence"/>
</dbReference>
<reference evidence="9" key="1">
    <citation type="submission" date="2016-04" db="EMBL/GenBank/DDBJ databases">
        <title>Draft genome sequence of Paludibacter jiangxiensis strain NM7.</title>
        <authorList>
            <person name="Qiu Y."/>
            <person name="Matsuura N."/>
            <person name="Ohashi A."/>
            <person name="Tourlousse M.D."/>
            <person name="Sekiguchi Y."/>
        </authorList>
    </citation>
    <scope>NUCLEOTIDE SEQUENCE [LARGE SCALE GENOMIC DNA]</scope>
    <source>
        <strain evidence="9">NM7</strain>
    </source>
</reference>
<evidence type="ECO:0000313" key="8">
    <source>
        <dbReference type="EMBL" id="GAT63158.1"/>
    </source>
</evidence>
<dbReference type="OrthoDB" id="1524972at2"/>
<keyword evidence="4 7" id="KW-0255">Endonuclease</keyword>
<dbReference type="InterPro" id="IPR000100">
    <property type="entry name" value="RNase_P"/>
</dbReference>
<evidence type="ECO:0000256" key="1">
    <source>
        <dbReference type="ARBA" id="ARBA00002663"/>
    </source>
</evidence>
<comment type="similarity">
    <text evidence="7">Belongs to the RnpA family.</text>
</comment>
<keyword evidence="6 7" id="KW-0694">RNA-binding</keyword>
<evidence type="ECO:0000256" key="6">
    <source>
        <dbReference type="ARBA" id="ARBA00022884"/>
    </source>
</evidence>
<name>A0A170ZZN2_9BACT</name>
<dbReference type="InterPro" id="IPR020568">
    <property type="entry name" value="Ribosomal_Su5_D2-typ_SF"/>
</dbReference>
<keyword evidence="5 7" id="KW-0378">Hydrolase</keyword>
<evidence type="ECO:0000256" key="3">
    <source>
        <dbReference type="ARBA" id="ARBA00022722"/>
    </source>
</evidence>
<keyword evidence="9" id="KW-1185">Reference proteome</keyword>
<keyword evidence="2 7" id="KW-0819">tRNA processing</keyword>
<dbReference type="GO" id="GO:0004526">
    <property type="term" value="F:ribonuclease P activity"/>
    <property type="evidence" value="ECO:0007669"/>
    <property type="project" value="UniProtKB-UniRule"/>
</dbReference>
<evidence type="ECO:0000256" key="2">
    <source>
        <dbReference type="ARBA" id="ARBA00022694"/>
    </source>
</evidence>
<comment type="subunit">
    <text evidence="7">Consists of a catalytic RNA component (M1 or rnpB) and a protein subunit.</text>
</comment>
<gene>
    <name evidence="7" type="primary">rnpA</name>
    <name evidence="8" type="ORF">PJIAN_3472</name>
</gene>
<evidence type="ECO:0000256" key="4">
    <source>
        <dbReference type="ARBA" id="ARBA00022759"/>
    </source>
</evidence>
<comment type="catalytic activity">
    <reaction evidence="7">
        <text>Endonucleolytic cleavage of RNA, removing 5'-extranucleotides from tRNA precursor.</text>
        <dbReference type="EC" id="3.1.26.5"/>
    </reaction>
</comment>
<dbReference type="GO" id="GO:0001682">
    <property type="term" value="P:tRNA 5'-leader removal"/>
    <property type="evidence" value="ECO:0007669"/>
    <property type="project" value="UniProtKB-UniRule"/>
</dbReference>
<dbReference type="Pfam" id="PF00825">
    <property type="entry name" value="Ribonuclease_P"/>
    <property type="match status" value="1"/>
</dbReference>
<dbReference type="EMBL" id="BDCR01000003">
    <property type="protein sequence ID" value="GAT63158.1"/>
    <property type="molecule type" value="Genomic_DNA"/>
</dbReference>
<dbReference type="GO" id="GO:0000049">
    <property type="term" value="F:tRNA binding"/>
    <property type="evidence" value="ECO:0007669"/>
    <property type="project" value="UniProtKB-UniRule"/>
</dbReference>
<dbReference type="PROSITE" id="PS00648">
    <property type="entry name" value="RIBONUCLEASE_P"/>
    <property type="match status" value="1"/>
</dbReference>
<sequence length="128" mass="14799">MSNTGLSFPKKEHLTGEIRVKRLFTEGQSFLAYPLRVVFLPDEPREIPLQALFSVPKRRFKRANKRNLLKRRMREAFRLHKSSLTGVLSQKALTIDVAFTYVANEPIAFSVIERKMIEALNILKEKAV</sequence>
<evidence type="ECO:0000256" key="7">
    <source>
        <dbReference type="HAMAP-Rule" id="MF_00227"/>
    </source>
</evidence>
<evidence type="ECO:0000256" key="5">
    <source>
        <dbReference type="ARBA" id="ARBA00022801"/>
    </source>
</evidence>
<protein>
    <recommendedName>
        <fullName evidence="7">Ribonuclease P protein component</fullName>
        <shortName evidence="7">RNase P protein</shortName>
        <shortName evidence="7">RNaseP protein</shortName>
        <ecNumber evidence="7">3.1.26.5</ecNumber>
    </recommendedName>
    <alternativeName>
        <fullName evidence="7">Protein C5</fullName>
    </alternativeName>
</protein>
<dbReference type="Gene3D" id="3.30.230.10">
    <property type="match status" value="1"/>
</dbReference>
<dbReference type="InterPro" id="IPR020539">
    <property type="entry name" value="RNase_P_CS"/>
</dbReference>
<comment type="caution">
    <text evidence="8">The sequence shown here is derived from an EMBL/GenBank/DDBJ whole genome shotgun (WGS) entry which is preliminary data.</text>
</comment>
<dbReference type="EC" id="3.1.26.5" evidence="7"/>
<evidence type="ECO:0000313" key="9">
    <source>
        <dbReference type="Proteomes" id="UP000076586"/>
    </source>
</evidence>
<dbReference type="SUPFAM" id="SSF54211">
    <property type="entry name" value="Ribosomal protein S5 domain 2-like"/>
    <property type="match status" value="1"/>
</dbReference>
<organism evidence="8 9">
    <name type="scientific">Paludibacter jiangxiensis</name>
    <dbReference type="NCBI Taxonomy" id="681398"/>
    <lineage>
        <taxon>Bacteria</taxon>
        <taxon>Pseudomonadati</taxon>
        <taxon>Bacteroidota</taxon>
        <taxon>Bacteroidia</taxon>
        <taxon>Bacteroidales</taxon>
        <taxon>Paludibacteraceae</taxon>
        <taxon>Paludibacter</taxon>
    </lineage>
</organism>
<dbReference type="InterPro" id="IPR014721">
    <property type="entry name" value="Ribsml_uS5_D2-typ_fold_subgr"/>
</dbReference>
<dbReference type="HAMAP" id="MF_00227">
    <property type="entry name" value="RNase_P"/>
    <property type="match status" value="1"/>
</dbReference>
<dbReference type="AlphaFoldDB" id="A0A170ZZN2"/>
<dbReference type="STRING" id="681398.PJIAN_3472"/>
<reference evidence="9" key="2">
    <citation type="journal article" date="2017" name="Genome Announc.">
        <title>Draft genome sequence of Paludibacter jiangxiensis NM7(T), a propionate-producing fermentative bacterium.</title>
        <authorList>
            <person name="Qiu Y.-L."/>
            <person name="Tourlousse D.M."/>
            <person name="Matsuura N."/>
            <person name="Ohashi A."/>
            <person name="Sekiguchi Y."/>
        </authorList>
    </citation>
    <scope>NUCLEOTIDE SEQUENCE [LARGE SCALE GENOMIC DNA]</scope>
    <source>
        <strain evidence="9">NM7</strain>
    </source>
</reference>
<accession>A0A170ZZN2</accession>
<proteinExistence type="inferred from homology"/>